<gene>
    <name evidence="1" type="ORF">KDB89_01800</name>
</gene>
<accession>A0ABX8SIW0</accession>
<organism evidence="1 2">
    <name type="scientific">Tessaracoccus palaemonis</name>
    <dbReference type="NCBI Taxonomy" id="2829499"/>
    <lineage>
        <taxon>Bacteria</taxon>
        <taxon>Bacillati</taxon>
        <taxon>Actinomycetota</taxon>
        <taxon>Actinomycetes</taxon>
        <taxon>Propionibacteriales</taxon>
        <taxon>Propionibacteriaceae</taxon>
        <taxon>Tessaracoccus</taxon>
    </lineage>
</organism>
<keyword evidence="2" id="KW-1185">Reference proteome</keyword>
<sequence length="157" mass="16392">MNSHDADAPLTDDDLALLAALADAQEQADPMPPGMLDRIALAVSLELMNAELAVLTSDALQPARAEVDTVTFTASTISLMVTWAPSDDGVRVAGWITGGGVRVDLHTSTAVYTSTSDATGRLEWPAVQPGSVRFVIHPVRAGDRAVATPFIEIPGAS</sequence>
<evidence type="ECO:0008006" key="3">
    <source>
        <dbReference type="Google" id="ProtNLM"/>
    </source>
</evidence>
<dbReference type="EMBL" id="CP079216">
    <property type="protein sequence ID" value="QXT63245.1"/>
    <property type="molecule type" value="Genomic_DNA"/>
</dbReference>
<dbReference type="Proteomes" id="UP000824504">
    <property type="component" value="Chromosome"/>
</dbReference>
<protein>
    <recommendedName>
        <fullName evidence="3">Ig-like domain-containing protein</fullName>
    </recommendedName>
</protein>
<evidence type="ECO:0000313" key="2">
    <source>
        <dbReference type="Proteomes" id="UP000824504"/>
    </source>
</evidence>
<reference evidence="1 2" key="1">
    <citation type="submission" date="2021-07" db="EMBL/GenBank/DDBJ databases">
        <title>complete genome sequencing of Tessaracoccus sp.J1M15.</title>
        <authorList>
            <person name="Bae J.-W."/>
            <person name="Kim D.-y."/>
        </authorList>
    </citation>
    <scope>NUCLEOTIDE SEQUENCE [LARGE SCALE GENOMIC DNA]</scope>
    <source>
        <strain evidence="1 2">J1M15</strain>
    </source>
</reference>
<proteinExistence type="predicted"/>
<name>A0ABX8SIW0_9ACTN</name>
<evidence type="ECO:0000313" key="1">
    <source>
        <dbReference type="EMBL" id="QXT63245.1"/>
    </source>
</evidence>
<dbReference type="RefSeq" id="WP_219082954.1">
    <property type="nucleotide sequence ID" value="NZ_CP079216.1"/>
</dbReference>